<accession>A0AAD3XQE9</accession>
<evidence type="ECO:0000313" key="1">
    <source>
        <dbReference type="EMBL" id="GMH13632.1"/>
    </source>
</evidence>
<evidence type="ECO:0000313" key="2">
    <source>
        <dbReference type="Proteomes" id="UP001279734"/>
    </source>
</evidence>
<dbReference type="AlphaFoldDB" id="A0AAD3XQE9"/>
<comment type="caution">
    <text evidence="1">The sequence shown here is derived from an EMBL/GenBank/DDBJ whole genome shotgun (WGS) entry which is preliminary data.</text>
</comment>
<dbReference type="Proteomes" id="UP001279734">
    <property type="component" value="Unassembled WGS sequence"/>
</dbReference>
<gene>
    <name evidence="1" type="ORF">Nepgr_015473</name>
</gene>
<organism evidence="1 2">
    <name type="scientific">Nepenthes gracilis</name>
    <name type="common">Slender pitcher plant</name>
    <dbReference type="NCBI Taxonomy" id="150966"/>
    <lineage>
        <taxon>Eukaryota</taxon>
        <taxon>Viridiplantae</taxon>
        <taxon>Streptophyta</taxon>
        <taxon>Embryophyta</taxon>
        <taxon>Tracheophyta</taxon>
        <taxon>Spermatophyta</taxon>
        <taxon>Magnoliopsida</taxon>
        <taxon>eudicotyledons</taxon>
        <taxon>Gunneridae</taxon>
        <taxon>Pentapetalae</taxon>
        <taxon>Caryophyllales</taxon>
        <taxon>Nepenthaceae</taxon>
        <taxon>Nepenthes</taxon>
    </lineage>
</organism>
<protein>
    <submittedName>
        <fullName evidence="1">Uncharacterized protein</fullName>
    </submittedName>
</protein>
<reference evidence="1" key="1">
    <citation type="submission" date="2023-05" db="EMBL/GenBank/DDBJ databases">
        <title>Nepenthes gracilis genome sequencing.</title>
        <authorList>
            <person name="Fukushima K."/>
        </authorList>
    </citation>
    <scope>NUCLEOTIDE SEQUENCE</scope>
    <source>
        <strain evidence="1">SING2019-196</strain>
    </source>
</reference>
<proteinExistence type="predicted"/>
<dbReference type="EMBL" id="BSYO01000013">
    <property type="protein sequence ID" value="GMH13632.1"/>
    <property type="molecule type" value="Genomic_DNA"/>
</dbReference>
<sequence length="86" mass="8921">MLSTLLPKDQSQAATLVRYAAVAAAASQGSPAEPSLSSAGGVKQPIERPGMLKATSSIVHTSSMRALQWLLAVSPNLKVMPANSFE</sequence>
<name>A0AAD3XQE9_NEPGR</name>
<keyword evidence="2" id="KW-1185">Reference proteome</keyword>